<dbReference type="RefSeq" id="WP_172353211.1">
    <property type="nucleotide sequence ID" value="NZ_CP053661.1"/>
</dbReference>
<gene>
    <name evidence="1" type="ORF">HPC62_00045</name>
</gene>
<dbReference type="KEGG" id="theu:HPC62_00045"/>
<dbReference type="AlphaFoldDB" id="A0A6M8B311"/>
<name>A0A6M8B311_9CYAN</name>
<dbReference type="EMBL" id="CP053661">
    <property type="protein sequence ID" value="QKD80778.1"/>
    <property type="molecule type" value="Genomic_DNA"/>
</dbReference>
<dbReference type="Proteomes" id="UP000505210">
    <property type="component" value="Chromosome"/>
</dbReference>
<keyword evidence="2" id="KW-1185">Reference proteome</keyword>
<organism evidence="1 2">
    <name type="scientific">Thermoleptolyngbya sichuanensis A183</name>
    <dbReference type="NCBI Taxonomy" id="2737172"/>
    <lineage>
        <taxon>Bacteria</taxon>
        <taxon>Bacillati</taxon>
        <taxon>Cyanobacteriota</taxon>
        <taxon>Cyanophyceae</taxon>
        <taxon>Oculatellales</taxon>
        <taxon>Oculatellaceae</taxon>
        <taxon>Thermoleptolyngbya</taxon>
        <taxon>Thermoleptolyngbya sichuanensis</taxon>
    </lineage>
</organism>
<protein>
    <submittedName>
        <fullName evidence="1">Uncharacterized protein</fullName>
    </submittedName>
</protein>
<proteinExistence type="predicted"/>
<evidence type="ECO:0000313" key="2">
    <source>
        <dbReference type="Proteomes" id="UP000505210"/>
    </source>
</evidence>
<accession>A0A6M8B311</accession>
<sequence>MPKIKRQAVEVLPPGWRIYRVIDGRWIEIGSYVWRADAERTLRFLNRVTPYCSYVLAWCDASG</sequence>
<reference evidence="1 2" key="1">
    <citation type="submission" date="2020-05" db="EMBL/GenBank/DDBJ databases">
        <title>Complete genome sequence of of a novel Thermoleptolyngbya strain isolated from hot springs of Ganzi, Sichuan China.</title>
        <authorList>
            <person name="Tang J."/>
            <person name="Daroch M."/>
            <person name="Li L."/>
            <person name="Waleron K."/>
            <person name="Waleron M."/>
            <person name="Waleron M."/>
        </authorList>
    </citation>
    <scope>NUCLEOTIDE SEQUENCE [LARGE SCALE GENOMIC DNA]</scope>
    <source>
        <strain evidence="1 2">PKUAC-SCTA183</strain>
    </source>
</reference>
<evidence type="ECO:0000313" key="1">
    <source>
        <dbReference type="EMBL" id="QKD80778.1"/>
    </source>
</evidence>